<protein>
    <submittedName>
        <fullName evidence="1">Uncharacterized protein</fullName>
    </submittedName>
</protein>
<evidence type="ECO:0000313" key="1">
    <source>
        <dbReference type="EMBL" id="EGQ26960.1"/>
    </source>
</evidence>
<name>F9DQB0_9BACL</name>
<dbReference type="RefSeq" id="WP_009765857.1">
    <property type="nucleotide sequence ID" value="NZ_GL982997.1"/>
</dbReference>
<evidence type="ECO:0000313" key="2">
    <source>
        <dbReference type="Proteomes" id="UP000005316"/>
    </source>
</evidence>
<dbReference type="EMBL" id="AFPZ01000025">
    <property type="protein sequence ID" value="EGQ26960.1"/>
    <property type="molecule type" value="Genomic_DNA"/>
</dbReference>
<dbReference type="AlphaFoldDB" id="F9DQB0"/>
<comment type="caution">
    <text evidence="1">The sequence shown here is derived from an EMBL/GenBank/DDBJ whole genome shotgun (WGS) entry which is preliminary data.</text>
</comment>
<organism evidence="1 2">
    <name type="scientific">Sporosarcina newyorkensis 2681</name>
    <dbReference type="NCBI Taxonomy" id="1027292"/>
    <lineage>
        <taxon>Bacteria</taxon>
        <taxon>Bacillati</taxon>
        <taxon>Bacillota</taxon>
        <taxon>Bacilli</taxon>
        <taxon>Bacillales</taxon>
        <taxon>Caryophanaceae</taxon>
        <taxon>Sporosarcina</taxon>
    </lineage>
</organism>
<accession>F9DQB0</accession>
<reference evidence="1 2" key="1">
    <citation type="submission" date="2011-04" db="EMBL/GenBank/DDBJ databases">
        <authorList>
            <person name="Muzny D."/>
            <person name="Qin X."/>
            <person name="Deng J."/>
            <person name="Jiang H."/>
            <person name="Liu Y."/>
            <person name="Qu J."/>
            <person name="Song X.-Z."/>
            <person name="Zhang L."/>
            <person name="Thornton R."/>
            <person name="Coyle M."/>
            <person name="Francisco L."/>
            <person name="Jackson L."/>
            <person name="Javaid M."/>
            <person name="Korchina V."/>
            <person name="Kovar C."/>
            <person name="Mata R."/>
            <person name="Mathew T."/>
            <person name="Ngo R."/>
            <person name="Nguyen L."/>
            <person name="Nguyen N."/>
            <person name="Okwuonu G."/>
            <person name="Ongeri F."/>
            <person name="Pham C."/>
            <person name="Simmons D."/>
            <person name="Wilczek-Boney K."/>
            <person name="Hale W."/>
            <person name="Jakkamsetti A."/>
            <person name="Pham P."/>
            <person name="Ruth R."/>
            <person name="San Lucas F."/>
            <person name="Warren J."/>
            <person name="Zhang J."/>
            <person name="Zhao Z."/>
            <person name="Zhou C."/>
            <person name="Zhu D."/>
            <person name="Lee S."/>
            <person name="Bess C."/>
            <person name="Blankenburg K."/>
            <person name="Forbes L."/>
            <person name="Fu Q."/>
            <person name="Gubbala S."/>
            <person name="Hirani K."/>
            <person name="Jayaseelan J.C."/>
            <person name="Lara F."/>
            <person name="Munidasa M."/>
            <person name="Palculict T."/>
            <person name="Patil S."/>
            <person name="Pu L.-L."/>
            <person name="Saada N."/>
            <person name="Tang L."/>
            <person name="Weissenberger G."/>
            <person name="Zhu Y."/>
            <person name="Hemphill L."/>
            <person name="Shang Y."/>
            <person name="Youmans B."/>
            <person name="Ayvaz T."/>
            <person name="Ross M."/>
            <person name="Santibanez J."/>
            <person name="Aqrawi P."/>
            <person name="Gross S."/>
            <person name="Joshi V."/>
            <person name="Fowler G."/>
            <person name="Nazareth L."/>
            <person name="Reid J."/>
            <person name="Worley K."/>
            <person name="Petrosino J."/>
            <person name="Highlander S."/>
            <person name="Gibbs R."/>
        </authorList>
    </citation>
    <scope>NUCLEOTIDE SEQUENCE [LARGE SCALE GENOMIC DNA]</scope>
    <source>
        <strain evidence="1 2">2681</strain>
    </source>
</reference>
<dbReference type="Proteomes" id="UP000005316">
    <property type="component" value="Unassembled WGS sequence"/>
</dbReference>
<gene>
    <name evidence="1" type="ORF">HMPREF9372_0990</name>
</gene>
<dbReference type="HOGENOM" id="CLU_3048152_0_0_9"/>
<sequence length="54" mass="6074">MRVWCGGSGDWFGAPIIWRGGGLVWFGAQADWCGDDYSQLPAIQKKFNKRKKPS</sequence>
<proteinExistence type="predicted"/>